<reference evidence="1 2" key="1">
    <citation type="journal article" date="2015" name="Nature">
        <title>rRNA introns, odd ribosomes, and small enigmatic genomes across a large radiation of phyla.</title>
        <authorList>
            <person name="Brown C.T."/>
            <person name="Hug L.A."/>
            <person name="Thomas B.C."/>
            <person name="Sharon I."/>
            <person name="Castelle C.J."/>
            <person name="Singh A."/>
            <person name="Wilkins M.J."/>
            <person name="Williams K.H."/>
            <person name="Banfield J.F."/>
        </authorList>
    </citation>
    <scope>NUCLEOTIDE SEQUENCE [LARGE SCALE GENOMIC DNA]</scope>
</reference>
<organism evidence="1 2">
    <name type="scientific">Candidatus Gottesmanbacteria bacterium GW2011_GWA1_34_13</name>
    <dbReference type="NCBI Taxonomy" id="1618434"/>
    <lineage>
        <taxon>Bacteria</taxon>
        <taxon>Candidatus Gottesmaniibacteriota</taxon>
    </lineage>
</organism>
<dbReference type="EMBL" id="LBPN01000002">
    <property type="protein sequence ID" value="KKP59889.1"/>
    <property type="molecule type" value="Genomic_DNA"/>
</dbReference>
<dbReference type="Proteomes" id="UP000034176">
    <property type="component" value="Unassembled WGS sequence"/>
</dbReference>
<evidence type="ECO:0000313" key="1">
    <source>
        <dbReference type="EMBL" id="KKP59889.1"/>
    </source>
</evidence>
<evidence type="ECO:0000313" key="2">
    <source>
        <dbReference type="Proteomes" id="UP000034176"/>
    </source>
</evidence>
<name>A0A0G0ASL0_9BACT</name>
<comment type="caution">
    <text evidence="1">The sequence shown here is derived from an EMBL/GenBank/DDBJ whole genome shotgun (WGS) entry which is preliminary data.</text>
</comment>
<gene>
    <name evidence="1" type="ORF">UR52_C0002G0117</name>
</gene>
<protein>
    <submittedName>
        <fullName evidence="1">Uncharacterized protein</fullName>
    </submittedName>
</protein>
<dbReference type="AlphaFoldDB" id="A0A0G0ASL0"/>
<proteinExistence type="predicted"/>
<accession>A0A0G0ASL0</accession>
<sequence>MSNELEKKLNAVDLNLQPDQADKRWNEYLKIKRWRLLAKNKWNIDLPDSREEALIEIVKLEKIAERENLDRINNSIQVLQQIELSAELPVVLEIFKNKTGALSTTRALDKDGLNGKLSYQIIFGRPSGVVEEKRHVGYNPITGGGHDGYSGGEAIYDTYISPTTSYGNSLVDFNLTSVYPGDSIYCEVDKLVFFKFLRKQNNDRVFEFQEYDFEHARAYNSYIGRRETDYLTFLNGKNINATRPLQFKNGKTISDFKNGFENFLTDIYGFYRFNIMEK</sequence>
<dbReference type="STRING" id="1618434.UR52_C0002G0117"/>